<gene>
    <name evidence="6" type="primary">BIN3</name>
    <name evidence="6" type="ORF">HK097_004029</name>
</gene>
<protein>
    <submittedName>
        <fullName evidence="6">Bridging integrator 3</fullName>
    </submittedName>
</protein>
<accession>A0AAD5SKS2</accession>
<keyword evidence="2" id="KW-0963">Cytoplasm</keyword>
<sequence length="257" mass="29454">MSWHGFKKVVSRATTQVMQSAGALEKTVDRDFEEEEKRFRNLEAKVDKLHREAKGYLDAVRAMTLAQQRIAETVDHFYEQGAPLGYAGQQYKLAVQKIDEDAKTELDTNFRVTVLDPLGKLAAVFPEFNETIKRRQKKLLDYDRLRSGVRKLVDKPSEDPSKLPRAESEANQARELYESLNRTLLTEIPKLIDLRVPYLDPSFEALVKSQLRFNEVAFVKLQEIKNSFPPGTDDRNLEGQVATVLQQMRELSICASH</sequence>
<dbReference type="InterPro" id="IPR027267">
    <property type="entry name" value="AH/BAR_dom_sf"/>
</dbReference>
<keyword evidence="4" id="KW-0175">Coiled coil</keyword>
<dbReference type="PROSITE" id="PS51021">
    <property type="entry name" value="BAR"/>
    <property type="match status" value="1"/>
</dbReference>
<evidence type="ECO:0000256" key="2">
    <source>
        <dbReference type="ARBA" id="ARBA00022490"/>
    </source>
</evidence>
<dbReference type="AlphaFoldDB" id="A0AAD5SKS2"/>
<dbReference type="GO" id="GO:0015629">
    <property type="term" value="C:actin cytoskeleton"/>
    <property type="evidence" value="ECO:0007669"/>
    <property type="project" value="TreeGrafter"/>
</dbReference>
<evidence type="ECO:0000313" key="6">
    <source>
        <dbReference type="EMBL" id="KAJ3057508.1"/>
    </source>
</evidence>
<organism evidence="6 7">
    <name type="scientific">Rhizophlyctis rosea</name>
    <dbReference type="NCBI Taxonomy" id="64517"/>
    <lineage>
        <taxon>Eukaryota</taxon>
        <taxon>Fungi</taxon>
        <taxon>Fungi incertae sedis</taxon>
        <taxon>Chytridiomycota</taxon>
        <taxon>Chytridiomycota incertae sedis</taxon>
        <taxon>Chytridiomycetes</taxon>
        <taxon>Rhizophlyctidales</taxon>
        <taxon>Rhizophlyctidaceae</taxon>
        <taxon>Rhizophlyctis</taxon>
    </lineage>
</organism>
<dbReference type="InterPro" id="IPR004148">
    <property type="entry name" value="BAR_dom"/>
</dbReference>
<evidence type="ECO:0000256" key="4">
    <source>
        <dbReference type="SAM" id="Coils"/>
    </source>
</evidence>
<evidence type="ECO:0000313" key="7">
    <source>
        <dbReference type="Proteomes" id="UP001212841"/>
    </source>
</evidence>
<dbReference type="GO" id="GO:0006897">
    <property type="term" value="P:endocytosis"/>
    <property type="evidence" value="ECO:0007669"/>
    <property type="project" value="InterPro"/>
</dbReference>
<dbReference type="SUPFAM" id="SSF103657">
    <property type="entry name" value="BAR/IMD domain-like"/>
    <property type="match status" value="1"/>
</dbReference>
<evidence type="ECO:0000256" key="3">
    <source>
        <dbReference type="ARBA" id="ARBA00023212"/>
    </source>
</evidence>
<dbReference type="InterPro" id="IPR046982">
    <property type="entry name" value="BIN3/RVS161-like"/>
</dbReference>
<dbReference type="GO" id="GO:0051666">
    <property type="term" value="P:actin cortical patch localization"/>
    <property type="evidence" value="ECO:0007669"/>
    <property type="project" value="InterPro"/>
</dbReference>
<reference evidence="6" key="1">
    <citation type="submission" date="2020-05" db="EMBL/GenBank/DDBJ databases">
        <title>Phylogenomic resolution of chytrid fungi.</title>
        <authorList>
            <person name="Stajich J.E."/>
            <person name="Amses K."/>
            <person name="Simmons R."/>
            <person name="Seto K."/>
            <person name="Myers J."/>
            <person name="Bonds A."/>
            <person name="Quandt C.A."/>
            <person name="Barry K."/>
            <person name="Liu P."/>
            <person name="Grigoriev I."/>
            <person name="Longcore J.E."/>
            <person name="James T.Y."/>
        </authorList>
    </citation>
    <scope>NUCLEOTIDE SEQUENCE</scope>
    <source>
        <strain evidence="6">JEL0318</strain>
    </source>
</reference>
<evidence type="ECO:0000259" key="5">
    <source>
        <dbReference type="PROSITE" id="PS51021"/>
    </source>
</evidence>
<dbReference type="GO" id="GO:0097320">
    <property type="term" value="P:plasma membrane tubulation"/>
    <property type="evidence" value="ECO:0007669"/>
    <property type="project" value="TreeGrafter"/>
</dbReference>
<dbReference type="GO" id="GO:1990528">
    <property type="term" value="C:Rvs161p-Rvs167p complex"/>
    <property type="evidence" value="ECO:0007669"/>
    <property type="project" value="TreeGrafter"/>
</dbReference>
<evidence type="ECO:0000256" key="1">
    <source>
        <dbReference type="ARBA" id="ARBA00004245"/>
    </source>
</evidence>
<keyword evidence="7" id="KW-1185">Reference proteome</keyword>
<dbReference type="EMBL" id="JADGJD010000002">
    <property type="protein sequence ID" value="KAJ3057508.1"/>
    <property type="molecule type" value="Genomic_DNA"/>
</dbReference>
<comment type="caution">
    <text evidence="6">The sequence shown here is derived from an EMBL/GenBank/DDBJ whole genome shotgun (WGS) entry which is preliminary data.</text>
</comment>
<feature type="domain" description="BAR" evidence="5">
    <location>
        <begin position="17"/>
        <end position="237"/>
    </location>
</feature>
<dbReference type="GO" id="GO:0031097">
    <property type="term" value="C:medial cortex"/>
    <property type="evidence" value="ECO:0007669"/>
    <property type="project" value="TreeGrafter"/>
</dbReference>
<dbReference type="PANTHER" id="PTHR47174:SF3">
    <property type="entry name" value="BRIDGING INTEGRATOR 3"/>
    <property type="match status" value="1"/>
</dbReference>
<dbReference type="FunFam" id="1.20.1270.60:FF:000014">
    <property type="entry name" value="Protein hob3, variant"/>
    <property type="match status" value="1"/>
</dbReference>
<name>A0AAD5SKS2_9FUNG</name>
<feature type="coiled-coil region" evidence="4">
    <location>
        <begin position="25"/>
        <end position="59"/>
    </location>
</feature>
<proteinExistence type="predicted"/>
<dbReference type="GO" id="GO:0008289">
    <property type="term" value="F:lipid binding"/>
    <property type="evidence" value="ECO:0007669"/>
    <property type="project" value="TreeGrafter"/>
</dbReference>
<keyword evidence="3" id="KW-0206">Cytoskeleton</keyword>
<dbReference type="GO" id="GO:0043332">
    <property type="term" value="C:mating projection tip"/>
    <property type="evidence" value="ECO:0007669"/>
    <property type="project" value="TreeGrafter"/>
</dbReference>
<dbReference type="PANTHER" id="PTHR47174">
    <property type="entry name" value="BRIDGING INTEGRATOR 3"/>
    <property type="match status" value="1"/>
</dbReference>
<dbReference type="Proteomes" id="UP001212841">
    <property type="component" value="Unassembled WGS sequence"/>
</dbReference>
<comment type="subcellular location">
    <subcellularLocation>
        <location evidence="1">Cytoplasm</location>
        <location evidence="1">Cytoskeleton</location>
    </subcellularLocation>
</comment>
<dbReference type="Pfam" id="PF03114">
    <property type="entry name" value="BAR"/>
    <property type="match status" value="1"/>
</dbReference>
<dbReference type="SMART" id="SM00721">
    <property type="entry name" value="BAR"/>
    <property type="match status" value="1"/>
</dbReference>
<dbReference type="Gene3D" id="1.20.1270.60">
    <property type="entry name" value="Arfaptin homology (AH) domain/BAR domain"/>
    <property type="match status" value="1"/>
</dbReference>